<feature type="region of interest" description="Disordered" evidence="2">
    <location>
        <begin position="186"/>
        <end position="211"/>
    </location>
</feature>
<dbReference type="FunCoup" id="R7V4V3">
    <property type="interactions" value="327"/>
</dbReference>
<proteinExistence type="inferred from homology"/>
<dbReference type="PANTHER" id="PTHR13602">
    <property type="entry name" value="UPF0488 PROTEIN C8ORF33"/>
    <property type="match status" value="1"/>
</dbReference>
<evidence type="ECO:0000313" key="3">
    <source>
        <dbReference type="EMBL" id="ELU13883.1"/>
    </source>
</evidence>
<protein>
    <submittedName>
        <fullName evidence="3 4">Uncharacterized protein</fullName>
    </submittedName>
</protein>
<evidence type="ECO:0000256" key="1">
    <source>
        <dbReference type="ARBA" id="ARBA00005707"/>
    </source>
</evidence>
<dbReference type="HOGENOM" id="CLU_1205742_0_0_1"/>
<name>R7V4V3_CAPTE</name>
<reference evidence="5" key="1">
    <citation type="submission" date="2012-12" db="EMBL/GenBank/DDBJ databases">
        <authorList>
            <person name="Hellsten U."/>
            <person name="Grimwood J."/>
            <person name="Chapman J.A."/>
            <person name="Shapiro H."/>
            <person name="Aerts A."/>
            <person name="Otillar R.P."/>
            <person name="Terry A.Y."/>
            <person name="Boore J.L."/>
            <person name="Simakov O."/>
            <person name="Marletaz F."/>
            <person name="Cho S.-J."/>
            <person name="Edsinger-Gonzales E."/>
            <person name="Havlak P."/>
            <person name="Kuo D.-H."/>
            <person name="Larsson T."/>
            <person name="Lv J."/>
            <person name="Arendt D."/>
            <person name="Savage R."/>
            <person name="Osoegawa K."/>
            <person name="de Jong P."/>
            <person name="Lindberg D.R."/>
            <person name="Seaver E.C."/>
            <person name="Weisblat D.A."/>
            <person name="Putnam N.H."/>
            <person name="Grigoriev I.V."/>
            <person name="Rokhsar D.S."/>
        </authorList>
    </citation>
    <scope>NUCLEOTIDE SEQUENCE</scope>
    <source>
        <strain evidence="5">I ESC-2004</strain>
    </source>
</reference>
<dbReference type="EMBL" id="KB294939">
    <property type="protein sequence ID" value="ELU13883.1"/>
    <property type="molecule type" value="Genomic_DNA"/>
</dbReference>
<dbReference type="EMBL" id="AMQN01005012">
    <property type="status" value="NOT_ANNOTATED_CDS"/>
    <property type="molecule type" value="Genomic_DNA"/>
</dbReference>
<reference evidence="4" key="3">
    <citation type="submission" date="2015-06" db="UniProtKB">
        <authorList>
            <consortium name="EnsemblMetazoa"/>
        </authorList>
    </citation>
    <scope>IDENTIFICATION</scope>
</reference>
<evidence type="ECO:0000256" key="2">
    <source>
        <dbReference type="SAM" id="MobiDB-lite"/>
    </source>
</evidence>
<dbReference type="OrthoDB" id="20277at2759"/>
<evidence type="ECO:0000313" key="5">
    <source>
        <dbReference type="Proteomes" id="UP000014760"/>
    </source>
</evidence>
<sequence>MGIPQDHSFLTTRRFVEAVGPLDTPQYPEMLEVHHHLLRREHQLLHTVNAASTSASVEDLAPDESPAEKFERELNWCIEQLEHGLLGANDPATRQVQEAGRVLKILRSTKAPLPRKRQVMSNTFGDYRKKMQQETTQQNAKLKQIKFRPVSKRKIKNSTFYKSSVNKTSAATSGFKFNFPNADMEADPSASSIPVTTDPAKDCSAPEPCKQFIMKPSDNSFRFNFSDPSS</sequence>
<dbReference type="OMA" id="WCVQQLQ"/>
<comment type="similarity">
    <text evidence="1">Belongs to the UPF0488 family.</text>
</comment>
<gene>
    <name evidence="3" type="ORF">CAPTEDRAFT_224318</name>
</gene>
<dbReference type="EnsemblMetazoa" id="CapteT224318">
    <property type="protein sequence ID" value="CapteP224318"/>
    <property type="gene ID" value="CapteG224318"/>
</dbReference>
<accession>R7V4V3</accession>
<evidence type="ECO:0000313" key="4">
    <source>
        <dbReference type="EnsemblMetazoa" id="CapteP224318"/>
    </source>
</evidence>
<reference evidence="3 5" key="2">
    <citation type="journal article" date="2013" name="Nature">
        <title>Insights into bilaterian evolution from three spiralian genomes.</title>
        <authorList>
            <person name="Simakov O."/>
            <person name="Marletaz F."/>
            <person name="Cho S.J."/>
            <person name="Edsinger-Gonzales E."/>
            <person name="Havlak P."/>
            <person name="Hellsten U."/>
            <person name="Kuo D.H."/>
            <person name="Larsson T."/>
            <person name="Lv J."/>
            <person name="Arendt D."/>
            <person name="Savage R."/>
            <person name="Osoegawa K."/>
            <person name="de Jong P."/>
            <person name="Grimwood J."/>
            <person name="Chapman J.A."/>
            <person name="Shapiro H."/>
            <person name="Aerts A."/>
            <person name="Otillar R.P."/>
            <person name="Terry A.Y."/>
            <person name="Boore J.L."/>
            <person name="Grigoriev I.V."/>
            <person name="Lindberg D.R."/>
            <person name="Seaver E.C."/>
            <person name="Weisblat D.A."/>
            <person name="Putnam N.H."/>
            <person name="Rokhsar D.S."/>
        </authorList>
    </citation>
    <scope>NUCLEOTIDE SEQUENCE</scope>
    <source>
        <strain evidence="3 5">I ESC-2004</strain>
    </source>
</reference>
<organism evidence="3">
    <name type="scientific">Capitella teleta</name>
    <name type="common">Polychaete worm</name>
    <dbReference type="NCBI Taxonomy" id="283909"/>
    <lineage>
        <taxon>Eukaryota</taxon>
        <taxon>Metazoa</taxon>
        <taxon>Spiralia</taxon>
        <taxon>Lophotrochozoa</taxon>
        <taxon>Annelida</taxon>
        <taxon>Polychaeta</taxon>
        <taxon>Sedentaria</taxon>
        <taxon>Scolecida</taxon>
        <taxon>Capitellidae</taxon>
        <taxon>Capitella</taxon>
    </lineage>
</organism>
<dbReference type="Proteomes" id="UP000014760">
    <property type="component" value="Unassembled WGS sequence"/>
</dbReference>
<dbReference type="AlphaFoldDB" id="R7V4V3"/>
<dbReference type="PANTHER" id="PTHR13602:SF2">
    <property type="entry name" value="UPF0488 PROTEIN C8ORF33"/>
    <property type="match status" value="1"/>
</dbReference>
<dbReference type="InterPro" id="IPR029274">
    <property type="entry name" value="DUF4615"/>
</dbReference>
<keyword evidence="5" id="KW-1185">Reference proteome</keyword>
<dbReference type="STRING" id="283909.R7V4V3"/>
<dbReference type="Pfam" id="PF15393">
    <property type="entry name" value="DUF4615"/>
    <property type="match status" value="1"/>
</dbReference>